<sequence length="129" mass="14272">MTQSGSIPIEPYPDPERILRCNCHLMKNNPHVGADLPRENLLFDDPPEPQAQICGELLMDQRTLCEYALPTLDAVLSNGDDPNDPKYRGIPKEHDGGSKSTPKVVPPLCDLAVVHLRLFPFSLCDLAVD</sequence>
<feature type="compositionally biased region" description="Basic and acidic residues" evidence="1">
    <location>
        <begin position="83"/>
        <end position="97"/>
    </location>
</feature>
<dbReference type="EMBL" id="SMMG02000001">
    <property type="protein sequence ID" value="KAA3487166.1"/>
    <property type="molecule type" value="Genomic_DNA"/>
</dbReference>
<evidence type="ECO:0000313" key="3">
    <source>
        <dbReference type="Proteomes" id="UP000325315"/>
    </source>
</evidence>
<name>A0A5B6X0G3_9ROSI</name>
<comment type="caution">
    <text evidence="2">The sequence shown here is derived from an EMBL/GenBank/DDBJ whole genome shotgun (WGS) entry which is preliminary data.</text>
</comment>
<dbReference type="AlphaFoldDB" id="A0A5B6X0G3"/>
<dbReference type="OrthoDB" id="10435859at2759"/>
<proteinExistence type="predicted"/>
<organism evidence="2 3">
    <name type="scientific">Gossypium australe</name>
    <dbReference type="NCBI Taxonomy" id="47621"/>
    <lineage>
        <taxon>Eukaryota</taxon>
        <taxon>Viridiplantae</taxon>
        <taxon>Streptophyta</taxon>
        <taxon>Embryophyta</taxon>
        <taxon>Tracheophyta</taxon>
        <taxon>Spermatophyta</taxon>
        <taxon>Magnoliopsida</taxon>
        <taxon>eudicotyledons</taxon>
        <taxon>Gunneridae</taxon>
        <taxon>Pentapetalae</taxon>
        <taxon>rosids</taxon>
        <taxon>malvids</taxon>
        <taxon>Malvales</taxon>
        <taxon>Malvaceae</taxon>
        <taxon>Malvoideae</taxon>
        <taxon>Gossypium</taxon>
    </lineage>
</organism>
<keyword evidence="3" id="KW-1185">Reference proteome</keyword>
<dbReference type="Proteomes" id="UP000325315">
    <property type="component" value="Unassembled WGS sequence"/>
</dbReference>
<protein>
    <submittedName>
        <fullName evidence="2">Uncharacterized protein</fullName>
    </submittedName>
</protein>
<feature type="region of interest" description="Disordered" evidence="1">
    <location>
        <begin position="76"/>
        <end position="101"/>
    </location>
</feature>
<accession>A0A5B6X0G3</accession>
<evidence type="ECO:0000256" key="1">
    <source>
        <dbReference type="SAM" id="MobiDB-lite"/>
    </source>
</evidence>
<gene>
    <name evidence="2" type="ORF">EPI10_031009</name>
</gene>
<reference evidence="3" key="1">
    <citation type="journal article" date="2019" name="Plant Biotechnol. J.">
        <title>Genome sequencing of the Australian wild diploid species Gossypium australe highlights disease resistance and delayed gland morphogenesis.</title>
        <authorList>
            <person name="Cai Y."/>
            <person name="Cai X."/>
            <person name="Wang Q."/>
            <person name="Wang P."/>
            <person name="Zhang Y."/>
            <person name="Cai C."/>
            <person name="Xu Y."/>
            <person name="Wang K."/>
            <person name="Zhou Z."/>
            <person name="Wang C."/>
            <person name="Geng S."/>
            <person name="Li B."/>
            <person name="Dong Q."/>
            <person name="Hou Y."/>
            <person name="Wang H."/>
            <person name="Ai P."/>
            <person name="Liu Z."/>
            <person name="Yi F."/>
            <person name="Sun M."/>
            <person name="An G."/>
            <person name="Cheng J."/>
            <person name="Zhang Y."/>
            <person name="Shi Q."/>
            <person name="Xie Y."/>
            <person name="Shi X."/>
            <person name="Chang Y."/>
            <person name="Huang F."/>
            <person name="Chen Y."/>
            <person name="Hong S."/>
            <person name="Mi L."/>
            <person name="Sun Q."/>
            <person name="Zhang L."/>
            <person name="Zhou B."/>
            <person name="Peng R."/>
            <person name="Zhang X."/>
            <person name="Liu F."/>
        </authorList>
    </citation>
    <scope>NUCLEOTIDE SEQUENCE [LARGE SCALE GENOMIC DNA]</scope>
    <source>
        <strain evidence="3">cv. PA1801</strain>
    </source>
</reference>
<evidence type="ECO:0000313" key="2">
    <source>
        <dbReference type="EMBL" id="KAA3487166.1"/>
    </source>
</evidence>